<evidence type="ECO:0000313" key="1">
    <source>
        <dbReference type="EMBL" id="EUA11805.1"/>
    </source>
</evidence>
<proteinExistence type="predicted"/>
<sequence>MACARLVADADAIAAKAAAEGGQVIAAPFDIPTVGCSAVLSDPQGAVFGVLKPSSQQ</sequence>
<name>X7YZK0_MYCKA</name>
<protein>
    <recommendedName>
        <fullName evidence="3">Glyoxalase-like domain protein</fullName>
    </recommendedName>
</protein>
<dbReference type="EMBL" id="JAOA01000010">
    <property type="protein sequence ID" value="EUA11805.1"/>
    <property type="molecule type" value="Genomic_DNA"/>
</dbReference>
<dbReference type="Proteomes" id="UP000020561">
    <property type="component" value="Unassembled WGS sequence"/>
</dbReference>
<reference evidence="1 2" key="1">
    <citation type="submission" date="2013-12" db="EMBL/GenBank/DDBJ databases">
        <authorList>
            <person name="Brown-Elliot B."/>
            <person name="Wallace R."/>
            <person name="Lenaerts A."/>
            <person name="Ordway D."/>
            <person name="DeGroote M.A."/>
            <person name="Parker T."/>
            <person name="Sizemore C."/>
            <person name="Tallon L.J."/>
            <person name="Sadzewicz L.K."/>
            <person name="Sengamalay N."/>
            <person name="Fraser C.M."/>
            <person name="Hine E."/>
            <person name="Shefchek K.A."/>
            <person name="Das S.P."/>
            <person name="Tettelin H."/>
        </authorList>
    </citation>
    <scope>NUCLEOTIDE SEQUENCE [LARGE SCALE GENOMIC DNA]</scope>
    <source>
        <strain evidence="1 2">662</strain>
    </source>
</reference>
<dbReference type="Gene3D" id="3.10.180.10">
    <property type="entry name" value="2,3-Dihydroxybiphenyl 1,2-Dioxygenase, domain 1"/>
    <property type="match status" value="1"/>
</dbReference>
<dbReference type="PATRIC" id="fig|1299326.3.peg.5088"/>
<dbReference type="AlphaFoldDB" id="X7YZK0"/>
<evidence type="ECO:0000313" key="2">
    <source>
        <dbReference type="Proteomes" id="UP000020561"/>
    </source>
</evidence>
<gene>
    <name evidence="1" type="ORF">I545_5285</name>
</gene>
<organism evidence="1 2">
    <name type="scientific">Mycobacterium kansasii 662</name>
    <dbReference type="NCBI Taxonomy" id="1299326"/>
    <lineage>
        <taxon>Bacteria</taxon>
        <taxon>Bacillati</taxon>
        <taxon>Actinomycetota</taxon>
        <taxon>Actinomycetes</taxon>
        <taxon>Mycobacteriales</taxon>
        <taxon>Mycobacteriaceae</taxon>
        <taxon>Mycobacterium</taxon>
    </lineage>
</organism>
<comment type="caution">
    <text evidence="1">The sequence shown here is derived from an EMBL/GenBank/DDBJ whole genome shotgun (WGS) entry which is preliminary data.</text>
</comment>
<evidence type="ECO:0008006" key="3">
    <source>
        <dbReference type="Google" id="ProtNLM"/>
    </source>
</evidence>
<dbReference type="SUPFAM" id="SSF54593">
    <property type="entry name" value="Glyoxalase/Bleomycin resistance protein/Dihydroxybiphenyl dioxygenase"/>
    <property type="match status" value="1"/>
</dbReference>
<dbReference type="InterPro" id="IPR029068">
    <property type="entry name" value="Glyas_Bleomycin-R_OHBP_Dase"/>
</dbReference>
<accession>X7YZK0</accession>